<evidence type="ECO:0000313" key="3">
    <source>
        <dbReference type="Proteomes" id="UP000324252"/>
    </source>
</evidence>
<proteinExistence type="predicted"/>
<keyword evidence="3" id="KW-1185">Reference proteome</keyword>
<reference evidence="2 3" key="1">
    <citation type="submission" date="2016-11" db="EMBL/GenBank/DDBJ databases">
        <authorList>
            <person name="Varghese N."/>
            <person name="Submissions S."/>
        </authorList>
    </citation>
    <scope>NUCLEOTIDE SEQUENCE [LARGE SCALE GENOMIC DNA]</scope>
    <source>
        <strain evidence="2 3">DSM 29620</strain>
    </source>
</reference>
<name>A0A1H0CVS2_9RHOB</name>
<sequence>MTLKSAFLIGALMLAPHTGTAQLADVICDATARLEQRLSQVHGAQKQGQGLRGPDAVLQVWISPRTGDWTLVQSYANGTSCIVAMGEHWESLTPAADPA</sequence>
<accession>A0A1H0CVS2</accession>
<feature type="signal peptide" evidence="1">
    <location>
        <begin position="1"/>
        <end position="23"/>
    </location>
</feature>
<gene>
    <name evidence="2" type="ORF">SAMN05444142_101128</name>
</gene>
<evidence type="ECO:0000313" key="2">
    <source>
        <dbReference type="EMBL" id="SHJ40131.1"/>
    </source>
</evidence>
<dbReference type="Proteomes" id="UP000324252">
    <property type="component" value="Unassembled WGS sequence"/>
</dbReference>
<protein>
    <submittedName>
        <fullName evidence="2">Uncharacterized protein</fullName>
    </submittedName>
</protein>
<feature type="chain" id="PRO_5015064456" evidence="1">
    <location>
        <begin position="24"/>
        <end position="99"/>
    </location>
</feature>
<evidence type="ECO:0000256" key="1">
    <source>
        <dbReference type="SAM" id="SignalP"/>
    </source>
</evidence>
<keyword evidence="1" id="KW-0732">Signal</keyword>
<dbReference type="RefSeq" id="WP_223227931.1">
    <property type="nucleotide sequence ID" value="NZ_FNIO01000001.1"/>
</dbReference>
<organism evidence="2 3">
    <name type="scientific">Lutimaribacter pacificus</name>
    <dbReference type="NCBI Taxonomy" id="391948"/>
    <lineage>
        <taxon>Bacteria</taxon>
        <taxon>Pseudomonadati</taxon>
        <taxon>Pseudomonadota</taxon>
        <taxon>Alphaproteobacteria</taxon>
        <taxon>Rhodobacterales</taxon>
        <taxon>Roseobacteraceae</taxon>
        <taxon>Lutimaribacter</taxon>
    </lineage>
</organism>
<dbReference type="EMBL" id="FQZZ01000001">
    <property type="protein sequence ID" value="SHJ40131.1"/>
    <property type="molecule type" value="Genomic_DNA"/>
</dbReference>
<dbReference type="AlphaFoldDB" id="A0A1H0CVS2"/>